<reference evidence="7 8" key="1">
    <citation type="submission" date="2018-12" db="EMBL/GenBank/DDBJ databases">
        <authorList>
            <person name="Tiukova I."/>
            <person name="Dainat J."/>
        </authorList>
    </citation>
    <scope>NUCLEOTIDE SEQUENCE [LARGE SCALE GENOMIC DNA]</scope>
</reference>
<proteinExistence type="predicted"/>
<dbReference type="PANTHER" id="PTHR45658">
    <property type="entry name" value="GATA TRANSCRIPTION FACTOR"/>
    <property type="match status" value="1"/>
</dbReference>
<evidence type="ECO:0000256" key="3">
    <source>
        <dbReference type="ARBA" id="ARBA00022833"/>
    </source>
</evidence>
<dbReference type="OrthoDB" id="2162994at2759"/>
<dbReference type="Proteomes" id="UP000290900">
    <property type="component" value="Unassembled WGS sequence"/>
</dbReference>
<feature type="region of interest" description="Disordered" evidence="5">
    <location>
        <begin position="201"/>
        <end position="278"/>
    </location>
</feature>
<dbReference type="CDD" id="cd00202">
    <property type="entry name" value="ZnF_GATA"/>
    <property type="match status" value="1"/>
</dbReference>
<keyword evidence="8" id="KW-1185">Reference proteome</keyword>
<evidence type="ECO:0000256" key="5">
    <source>
        <dbReference type="SAM" id="MobiDB-lite"/>
    </source>
</evidence>
<dbReference type="InterPro" id="IPR013088">
    <property type="entry name" value="Znf_NHR/GATA"/>
</dbReference>
<evidence type="ECO:0000256" key="4">
    <source>
        <dbReference type="PROSITE-ProRule" id="PRU00094"/>
    </source>
</evidence>
<dbReference type="InParanoid" id="A0A448YNM8"/>
<dbReference type="STRING" id="13370.A0A448YNM8"/>
<evidence type="ECO:0000313" key="8">
    <source>
        <dbReference type="Proteomes" id="UP000290900"/>
    </source>
</evidence>
<evidence type="ECO:0000313" key="7">
    <source>
        <dbReference type="EMBL" id="VEU22487.1"/>
    </source>
</evidence>
<gene>
    <name evidence="7" type="ORF">BRENAR_LOCUS3218</name>
</gene>
<keyword evidence="1" id="KW-0479">Metal-binding</keyword>
<feature type="region of interest" description="Disordered" evidence="5">
    <location>
        <begin position="301"/>
        <end position="322"/>
    </location>
</feature>
<dbReference type="SMART" id="SM00401">
    <property type="entry name" value="ZnF_GATA"/>
    <property type="match status" value="1"/>
</dbReference>
<dbReference type="GO" id="GO:0043565">
    <property type="term" value="F:sequence-specific DNA binding"/>
    <property type="evidence" value="ECO:0007669"/>
    <property type="project" value="InterPro"/>
</dbReference>
<dbReference type="Pfam" id="PF00320">
    <property type="entry name" value="GATA"/>
    <property type="match status" value="1"/>
</dbReference>
<dbReference type="AlphaFoldDB" id="A0A448YNM8"/>
<keyword evidence="3" id="KW-0862">Zinc</keyword>
<dbReference type="EMBL" id="CAACVR010000023">
    <property type="protein sequence ID" value="VEU22487.1"/>
    <property type="molecule type" value="Genomic_DNA"/>
</dbReference>
<feature type="domain" description="GATA-type" evidence="6">
    <location>
        <begin position="323"/>
        <end position="377"/>
    </location>
</feature>
<feature type="compositionally biased region" description="Polar residues" evidence="5">
    <location>
        <begin position="1"/>
        <end position="10"/>
    </location>
</feature>
<keyword evidence="2 4" id="KW-0863">Zinc-finger</keyword>
<name>A0A448YNM8_BRENA</name>
<evidence type="ECO:0000256" key="2">
    <source>
        <dbReference type="ARBA" id="ARBA00022771"/>
    </source>
</evidence>
<dbReference type="GO" id="GO:0006355">
    <property type="term" value="P:regulation of DNA-templated transcription"/>
    <property type="evidence" value="ECO:0007669"/>
    <property type="project" value="InterPro"/>
</dbReference>
<feature type="region of interest" description="Disordered" evidence="5">
    <location>
        <begin position="1"/>
        <end position="46"/>
    </location>
</feature>
<feature type="compositionally biased region" description="Pro residues" evidence="5">
    <location>
        <begin position="302"/>
        <end position="312"/>
    </location>
</feature>
<dbReference type="Gene3D" id="3.30.50.10">
    <property type="entry name" value="Erythroid Transcription Factor GATA-1, subunit A"/>
    <property type="match status" value="1"/>
</dbReference>
<dbReference type="PROSITE" id="PS00344">
    <property type="entry name" value="GATA_ZN_FINGER_1"/>
    <property type="match status" value="1"/>
</dbReference>
<dbReference type="InterPro" id="IPR000679">
    <property type="entry name" value="Znf_GATA"/>
</dbReference>
<organism evidence="7 8">
    <name type="scientific">Brettanomyces naardenensis</name>
    <name type="common">Yeast</name>
    <dbReference type="NCBI Taxonomy" id="13370"/>
    <lineage>
        <taxon>Eukaryota</taxon>
        <taxon>Fungi</taxon>
        <taxon>Dikarya</taxon>
        <taxon>Ascomycota</taxon>
        <taxon>Saccharomycotina</taxon>
        <taxon>Pichiomycetes</taxon>
        <taxon>Pichiales</taxon>
        <taxon>Pichiaceae</taxon>
        <taxon>Brettanomyces</taxon>
    </lineage>
</organism>
<dbReference type="InterPro" id="IPR051140">
    <property type="entry name" value="GATA_TF"/>
</dbReference>
<dbReference type="SUPFAM" id="SSF57716">
    <property type="entry name" value="Glucocorticoid receptor-like (DNA-binding domain)"/>
    <property type="match status" value="1"/>
</dbReference>
<evidence type="ECO:0000256" key="1">
    <source>
        <dbReference type="ARBA" id="ARBA00022723"/>
    </source>
</evidence>
<accession>A0A448YNM8</accession>
<dbReference type="GO" id="GO:0008270">
    <property type="term" value="F:zinc ion binding"/>
    <property type="evidence" value="ECO:0007669"/>
    <property type="project" value="UniProtKB-KW"/>
</dbReference>
<dbReference type="PROSITE" id="PS50114">
    <property type="entry name" value="GATA_ZN_FINGER_2"/>
    <property type="match status" value="1"/>
</dbReference>
<feature type="compositionally biased region" description="Low complexity" evidence="5">
    <location>
        <begin position="28"/>
        <end position="46"/>
    </location>
</feature>
<sequence>MSMMNRTFISPPTKELPSIKDLFPTLESPADAHSPPSSSSSSSLGSSTIDSFLSRATTAAAASATTTVDSFPSTKQSYPPTPFGNNYTFSNVSNTSCFNKDTASTTTTSIQSPPLLNSSDEVKTQLHRLMDITSQIETLFKGTRDFNNVPRQLLYDGCARLQQIKYVYEEWIRTKEHEAARARKSKSFQNMEEQAVKALTSMNENHLSPPSSTSSSPSSLSCKRGREESWDAKLQSTETRLSPPISPKSIVTASQPFKRRKSNPTLPSLPISRPFTNPSTSFRQQQKFYSMSFAPPLARKAVPPPVSGPPPLSTSATVEQDSPLAENECTHCRSKDTPEWRRGPEGERTLCNACGLFYAKLCKKYGEPKAKDVMRDRRTKGMETDRRVSICSSV</sequence>
<feature type="compositionally biased region" description="Low complexity" evidence="5">
    <location>
        <begin position="207"/>
        <end position="221"/>
    </location>
</feature>
<protein>
    <submittedName>
        <fullName evidence="7">DEKNAAC103532</fullName>
    </submittedName>
</protein>
<evidence type="ECO:0000259" key="6">
    <source>
        <dbReference type="PROSITE" id="PS50114"/>
    </source>
</evidence>